<protein>
    <submittedName>
        <fullName evidence="2">SnoaL-like domain-containing protein</fullName>
    </submittedName>
</protein>
<evidence type="ECO:0000313" key="3">
    <source>
        <dbReference type="Proteomes" id="UP000198515"/>
    </source>
</evidence>
<dbReference type="Pfam" id="PF12680">
    <property type="entry name" value="SnoaL_2"/>
    <property type="match status" value="1"/>
</dbReference>
<sequence>MSVVSPVEQQFAAYNAHDIEAFVACFSEDFTAYRLPSTSPSLQGREALRAFYVEHRITRHSARSCSRVR</sequence>
<keyword evidence="3" id="KW-1185">Reference proteome</keyword>
<dbReference type="AlphaFoldDB" id="A0A1C4FCU8"/>
<feature type="domain" description="SnoaL-like" evidence="1">
    <location>
        <begin position="7"/>
        <end position="55"/>
    </location>
</feature>
<name>A0A1C4FCU8_9ENTR</name>
<organism evidence="2 3">
    <name type="scientific">Kosakonia oryziphila</name>
    <dbReference type="NCBI Taxonomy" id="1005667"/>
    <lineage>
        <taxon>Bacteria</taxon>
        <taxon>Pseudomonadati</taxon>
        <taxon>Pseudomonadota</taxon>
        <taxon>Gammaproteobacteria</taxon>
        <taxon>Enterobacterales</taxon>
        <taxon>Enterobacteriaceae</taxon>
        <taxon>Kosakonia</taxon>
    </lineage>
</organism>
<dbReference type="Gene3D" id="3.10.450.50">
    <property type="match status" value="1"/>
</dbReference>
<dbReference type="SUPFAM" id="SSF54427">
    <property type="entry name" value="NTF2-like"/>
    <property type="match status" value="1"/>
</dbReference>
<dbReference type="InterPro" id="IPR037401">
    <property type="entry name" value="SnoaL-like"/>
</dbReference>
<dbReference type="InterPro" id="IPR032710">
    <property type="entry name" value="NTF2-like_dom_sf"/>
</dbReference>
<dbReference type="EMBL" id="FMBC01000035">
    <property type="protein sequence ID" value="SCC53857.1"/>
    <property type="molecule type" value="Genomic_DNA"/>
</dbReference>
<evidence type="ECO:0000259" key="1">
    <source>
        <dbReference type="Pfam" id="PF12680"/>
    </source>
</evidence>
<dbReference type="Proteomes" id="UP000198515">
    <property type="component" value="Unassembled WGS sequence"/>
</dbReference>
<accession>A0A1C4FCU8</accession>
<proteinExistence type="predicted"/>
<gene>
    <name evidence="2" type="ORF">GA0061070_10356</name>
</gene>
<reference evidence="3" key="1">
    <citation type="submission" date="2016-08" db="EMBL/GenBank/DDBJ databases">
        <authorList>
            <person name="Varghese N."/>
            <person name="Submissions Spin"/>
        </authorList>
    </citation>
    <scope>NUCLEOTIDE SEQUENCE [LARGE SCALE GENOMIC DNA]</scope>
    <source>
        <strain evidence="3">REICA_142</strain>
    </source>
</reference>
<evidence type="ECO:0000313" key="2">
    <source>
        <dbReference type="EMBL" id="SCC53857.1"/>
    </source>
</evidence>